<comment type="caution">
    <text evidence="2">The sequence shown here is derived from an EMBL/GenBank/DDBJ whole genome shotgun (WGS) entry which is preliminary data.</text>
</comment>
<evidence type="ECO:0000256" key="1">
    <source>
        <dbReference type="SAM" id="SignalP"/>
    </source>
</evidence>
<accession>A0A150HPD4</accession>
<evidence type="ECO:0000313" key="2">
    <source>
        <dbReference type="EMBL" id="KXZ68438.1"/>
    </source>
</evidence>
<evidence type="ECO:0000313" key="4">
    <source>
        <dbReference type="Proteomes" id="UP000075544"/>
    </source>
</evidence>
<evidence type="ECO:0000313" key="3">
    <source>
        <dbReference type="EMBL" id="KXZ68664.1"/>
    </source>
</evidence>
<dbReference type="AlphaFoldDB" id="A0A150HPD4"/>
<protein>
    <submittedName>
        <fullName evidence="2">Uncharacterized protein</fullName>
    </submittedName>
</protein>
<evidence type="ECO:0000313" key="5">
    <source>
        <dbReference type="Proteomes" id="UP000075680"/>
    </source>
</evidence>
<dbReference type="EMBL" id="JRUE01000162">
    <property type="protein sequence ID" value="KXZ68664.1"/>
    <property type="molecule type" value="Genomic_DNA"/>
</dbReference>
<gene>
    <name evidence="2" type="ORF">AVENLUH13518_03163</name>
    <name evidence="3" type="ORF">AVENLUH5627_01771</name>
</gene>
<dbReference type="Proteomes" id="UP000075680">
    <property type="component" value="Unassembled WGS sequence"/>
</dbReference>
<dbReference type="PATRIC" id="fig|52133.18.peg.1842"/>
<dbReference type="PROSITE" id="PS51257">
    <property type="entry name" value="PROKAR_LIPOPROTEIN"/>
    <property type="match status" value="1"/>
</dbReference>
<sequence length="123" mass="13952">MNKIWMALGCSLFLAACSPPIAQSQQQAAVQKSTAMHAVLSDQPNLFHDETNLKINQQFNSAENPTDAEITVEQAQLDDSVMAIRTEYELKRDQDVWKIVNKKQSYQCARGENTEKFQFELCP</sequence>
<dbReference type="GeneID" id="58193701"/>
<name>A0A150HPD4_9GAMM</name>
<reference evidence="4 5" key="1">
    <citation type="journal article" date="2016" name="Sci. Rep.">
        <title>Genomic and phenotypic characterization of the species Acinetobacter venetianus.</title>
        <authorList>
            <person name="Fondi M."/>
            <person name="Maida I."/>
            <person name="Perrin E."/>
            <person name="Orlandini V."/>
            <person name="La Torre L."/>
            <person name="Bosi E."/>
            <person name="Negroni A."/>
            <person name="Zanaroli G."/>
            <person name="Fava F."/>
            <person name="Decorosi F."/>
            <person name="Giovannetti L."/>
            <person name="Viti C."/>
            <person name="Vaneechoutte M."/>
            <person name="Dijkshoorn L."/>
            <person name="Fani R."/>
        </authorList>
    </citation>
    <scope>NUCLEOTIDE SEQUENCE [LARGE SCALE GENOMIC DNA]</scope>
    <source>
        <strain evidence="2 4">LUH13518</strain>
        <strain evidence="3 5">LUH5627</strain>
    </source>
</reference>
<dbReference type="Proteomes" id="UP000075544">
    <property type="component" value="Unassembled WGS sequence"/>
</dbReference>
<feature type="chain" id="PRO_5009078563" evidence="1">
    <location>
        <begin position="23"/>
        <end position="123"/>
    </location>
</feature>
<feature type="signal peptide" evidence="1">
    <location>
        <begin position="1"/>
        <end position="22"/>
    </location>
</feature>
<proteinExistence type="predicted"/>
<organism evidence="2 4">
    <name type="scientific">Acinetobacter venetianus</name>
    <dbReference type="NCBI Taxonomy" id="52133"/>
    <lineage>
        <taxon>Bacteria</taxon>
        <taxon>Pseudomonadati</taxon>
        <taxon>Pseudomonadota</taxon>
        <taxon>Gammaproteobacteria</taxon>
        <taxon>Moraxellales</taxon>
        <taxon>Moraxellaceae</taxon>
        <taxon>Acinetobacter</taxon>
    </lineage>
</organism>
<keyword evidence="1" id="KW-0732">Signal</keyword>
<dbReference type="EMBL" id="JRHX01000092">
    <property type="protein sequence ID" value="KXZ68438.1"/>
    <property type="molecule type" value="Genomic_DNA"/>
</dbReference>
<dbReference type="RefSeq" id="WP_004877746.1">
    <property type="nucleotide sequence ID" value="NZ_BCLZ01000003.1"/>
</dbReference>